<keyword evidence="3 8" id="KW-0540">Nuclease</keyword>
<organism evidence="9 10">
    <name type="scientific">Aequoribacter fuscus</name>
    <dbReference type="NCBI Taxonomy" id="2518989"/>
    <lineage>
        <taxon>Bacteria</taxon>
        <taxon>Pseudomonadati</taxon>
        <taxon>Pseudomonadota</taxon>
        <taxon>Gammaproteobacteria</taxon>
        <taxon>Cellvibrionales</taxon>
        <taxon>Halieaceae</taxon>
        <taxon>Aequoribacter</taxon>
    </lineage>
</organism>
<keyword evidence="6 8" id="KW-0378">Hydrolase</keyword>
<proteinExistence type="inferred from homology"/>
<feature type="binding site" evidence="8">
    <location>
        <position position="121"/>
    </location>
    <ligand>
        <name>Zn(2+)</name>
        <dbReference type="ChEBI" id="CHEBI:29105"/>
        <note>catalytic</note>
    </ligand>
</feature>
<dbReference type="GO" id="GO:0008270">
    <property type="term" value="F:zinc ion binding"/>
    <property type="evidence" value="ECO:0007669"/>
    <property type="project" value="UniProtKB-UniRule"/>
</dbReference>
<keyword evidence="4 8" id="KW-0479">Metal-binding</keyword>
<evidence type="ECO:0000256" key="8">
    <source>
        <dbReference type="HAMAP-Rule" id="MF_00009"/>
    </source>
</evidence>
<dbReference type="GO" id="GO:0004521">
    <property type="term" value="F:RNA endonuclease activity"/>
    <property type="evidence" value="ECO:0007669"/>
    <property type="project" value="UniProtKB-UniRule"/>
</dbReference>
<gene>
    <name evidence="8" type="primary">ybeY</name>
    <name evidence="9" type="ORF">IMCC3088_2619</name>
</gene>
<comment type="caution">
    <text evidence="9">The sequence shown here is derived from an EMBL/GenBank/DDBJ whole genome shotgun (WGS) entry which is preliminary data.</text>
</comment>
<dbReference type="GO" id="GO:0005737">
    <property type="term" value="C:cytoplasm"/>
    <property type="evidence" value="ECO:0007669"/>
    <property type="project" value="UniProtKB-SubCell"/>
</dbReference>
<evidence type="ECO:0000256" key="4">
    <source>
        <dbReference type="ARBA" id="ARBA00022723"/>
    </source>
</evidence>
<name>F3L4L8_9GAMM</name>
<dbReference type="eggNOG" id="COG0319">
    <property type="taxonomic scope" value="Bacteria"/>
</dbReference>
<dbReference type="GO" id="GO:0004222">
    <property type="term" value="F:metalloendopeptidase activity"/>
    <property type="evidence" value="ECO:0007669"/>
    <property type="project" value="InterPro"/>
</dbReference>
<keyword evidence="10" id="KW-1185">Reference proteome</keyword>
<keyword evidence="8" id="KW-0963">Cytoplasm</keyword>
<dbReference type="EC" id="3.1.-.-" evidence="8"/>
<comment type="subcellular location">
    <subcellularLocation>
        <location evidence="8">Cytoplasm</location>
    </subcellularLocation>
</comment>
<evidence type="ECO:0000256" key="5">
    <source>
        <dbReference type="ARBA" id="ARBA00022759"/>
    </source>
</evidence>
<comment type="function">
    <text evidence="8">Single strand-specific metallo-endoribonuclease involved in late-stage 70S ribosome quality control and in maturation of the 3' terminus of the 16S rRNA.</text>
</comment>
<dbReference type="Proteomes" id="UP000005615">
    <property type="component" value="Unassembled WGS sequence"/>
</dbReference>
<dbReference type="SUPFAM" id="SSF55486">
    <property type="entry name" value="Metalloproteases ('zincins'), catalytic domain"/>
    <property type="match status" value="1"/>
</dbReference>
<evidence type="ECO:0000256" key="6">
    <source>
        <dbReference type="ARBA" id="ARBA00022801"/>
    </source>
</evidence>
<dbReference type="EMBL" id="AEIG01000085">
    <property type="protein sequence ID" value="EGG28757.1"/>
    <property type="molecule type" value="Genomic_DNA"/>
</dbReference>
<feature type="binding site" evidence="8">
    <location>
        <position position="111"/>
    </location>
    <ligand>
        <name>Zn(2+)</name>
        <dbReference type="ChEBI" id="CHEBI:29105"/>
        <note>catalytic</note>
    </ligand>
</feature>
<evidence type="ECO:0000256" key="7">
    <source>
        <dbReference type="ARBA" id="ARBA00022833"/>
    </source>
</evidence>
<comment type="cofactor">
    <cofactor evidence="8">
        <name>Zn(2+)</name>
        <dbReference type="ChEBI" id="CHEBI:29105"/>
    </cofactor>
    <text evidence="8">Binds 1 zinc ion.</text>
</comment>
<dbReference type="RefSeq" id="WP_009576777.1">
    <property type="nucleotide sequence ID" value="NZ_AEIG01000085.1"/>
</dbReference>
<dbReference type="InterPro" id="IPR002036">
    <property type="entry name" value="YbeY"/>
</dbReference>
<keyword evidence="8" id="KW-0698">rRNA processing</keyword>
<comment type="similarity">
    <text evidence="1 8">Belongs to the endoribonuclease YbeY family.</text>
</comment>
<evidence type="ECO:0000256" key="2">
    <source>
        <dbReference type="ARBA" id="ARBA00022517"/>
    </source>
</evidence>
<evidence type="ECO:0000256" key="1">
    <source>
        <dbReference type="ARBA" id="ARBA00010875"/>
    </source>
</evidence>
<dbReference type="STRING" id="2518989.IMCC3088_2619"/>
<evidence type="ECO:0000313" key="10">
    <source>
        <dbReference type="Proteomes" id="UP000005615"/>
    </source>
</evidence>
<accession>F3L4L8</accession>
<protein>
    <recommendedName>
        <fullName evidence="8">Endoribonuclease YbeY</fullName>
        <ecNumber evidence="8">3.1.-.-</ecNumber>
    </recommendedName>
</protein>
<dbReference type="PANTHER" id="PTHR46986">
    <property type="entry name" value="ENDORIBONUCLEASE YBEY, CHLOROPLASTIC"/>
    <property type="match status" value="1"/>
</dbReference>
<sequence length="157" mass="17427">MNISVCVDRACGGDSPDDDSFRRWVSAALKACRKSGHVDLKIVDSNEIQYLNKTYRGKDAATNVLSFPSELPPGIPSDLLGDLALCTPVIEREASEQRKVLMHHWAHLTIHGTLHLIGFDHIEDTDAEIMESLEIDILASLSLPNPYVDYTEECHPS</sequence>
<dbReference type="AlphaFoldDB" id="F3L4L8"/>
<dbReference type="HAMAP" id="MF_00009">
    <property type="entry name" value="Endoribonucl_YbeY"/>
    <property type="match status" value="1"/>
</dbReference>
<dbReference type="OrthoDB" id="9807740at2"/>
<evidence type="ECO:0000313" key="9">
    <source>
        <dbReference type="EMBL" id="EGG28757.1"/>
    </source>
</evidence>
<keyword evidence="9" id="KW-0346">Stress response</keyword>
<evidence type="ECO:0000256" key="3">
    <source>
        <dbReference type="ARBA" id="ARBA00022722"/>
    </source>
</evidence>
<keyword evidence="2 8" id="KW-0690">Ribosome biogenesis</keyword>
<keyword evidence="5 8" id="KW-0255">Endonuclease</keyword>
<keyword evidence="7 8" id="KW-0862">Zinc</keyword>
<dbReference type="GO" id="GO:0006364">
    <property type="term" value="P:rRNA processing"/>
    <property type="evidence" value="ECO:0007669"/>
    <property type="project" value="UniProtKB-UniRule"/>
</dbReference>
<feature type="binding site" evidence="8">
    <location>
        <position position="115"/>
    </location>
    <ligand>
        <name>Zn(2+)</name>
        <dbReference type="ChEBI" id="CHEBI:29105"/>
        <note>catalytic</note>
    </ligand>
</feature>
<dbReference type="Gene3D" id="3.40.390.30">
    <property type="entry name" value="Metalloproteases ('zincins'), catalytic domain"/>
    <property type="match status" value="1"/>
</dbReference>
<dbReference type="NCBIfam" id="TIGR00043">
    <property type="entry name" value="rRNA maturation RNase YbeY"/>
    <property type="match status" value="1"/>
</dbReference>
<dbReference type="InterPro" id="IPR023091">
    <property type="entry name" value="MetalPrtase_cat_dom_sf_prd"/>
</dbReference>
<dbReference type="Pfam" id="PF02130">
    <property type="entry name" value="YbeY"/>
    <property type="match status" value="1"/>
</dbReference>
<dbReference type="PANTHER" id="PTHR46986:SF1">
    <property type="entry name" value="ENDORIBONUCLEASE YBEY, CHLOROPLASTIC"/>
    <property type="match status" value="1"/>
</dbReference>
<dbReference type="InterPro" id="IPR020549">
    <property type="entry name" value="YbeY_CS"/>
</dbReference>
<dbReference type="PROSITE" id="PS01306">
    <property type="entry name" value="UPF0054"/>
    <property type="match status" value="1"/>
</dbReference>
<reference evidence="9 10" key="1">
    <citation type="journal article" date="2011" name="J. Bacteriol.">
        <title>Genome sequence of strain IMCC3088, a proteorhodopsin-containing marine bacterium belonging to the OM60/NOR5 clade.</title>
        <authorList>
            <person name="Jang Y."/>
            <person name="Oh H.M."/>
            <person name="Kang I."/>
            <person name="Lee K."/>
            <person name="Yang S.J."/>
            <person name="Cho J.C."/>
        </authorList>
    </citation>
    <scope>NUCLEOTIDE SEQUENCE [LARGE SCALE GENOMIC DNA]</scope>
    <source>
        <strain evidence="9 10">IMCC3088</strain>
    </source>
</reference>